<feature type="transmembrane region" description="Helical" evidence="1">
    <location>
        <begin position="91"/>
        <end position="110"/>
    </location>
</feature>
<dbReference type="EMBL" id="AOIU01000003">
    <property type="protein sequence ID" value="ELZ30587.1"/>
    <property type="molecule type" value="Genomic_DNA"/>
</dbReference>
<feature type="transmembrane region" description="Helical" evidence="1">
    <location>
        <begin position="45"/>
        <end position="65"/>
    </location>
</feature>
<feature type="transmembrane region" description="Helical" evidence="1">
    <location>
        <begin position="122"/>
        <end position="141"/>
    </location>
</feature>
<dbReference type="InterPro" id="IPR058336">
    <property type="entry name" value="VP3-like_halobact-type"/>
</dbReference>
<dbReference type="Pfam" id="PF26064">
    <property type="entry name" value="DUF8023"/>
    <property type="match status" value="1"/>
</dbReference>
<dbReference type="Proteomes" id="UP000011626">
    <property type="component" value="Unassembled WGS sequence"/>
</dbReference>
<keyword evidence="1" id="KW-0472">Membrane</keyword>
<keyword evidence="1" id="KW-0812">Transmembrane</keyword>
<dbReference type="eggNOG" id="arCOG09098">
    <property type="taxonomic scope" value="Archaea"/>
</dbReference>
<dbReference type="STRING" id="797114.C475_00555"/>
<gene>
    <name evidence="2" type="ORF">C475_00555</name>
</gene>
<sequence length="142" mass="14131">MEDAIAGTVFALSAAVTAGIASITILGHALSGSIWTIGGSGTGSGTEITIAFGLSLLSLLGAYATNRMDAGGKDMEIDTDLKALAKGQATIESYVMIGTILLVIGSGLNILGLGDTIASEPAFGIVSLGVQAAGYYVISYLG</sequence>
<protein>
    <submittedName>
        <fullName evidence="2">Uncharacterized protein</fullName>
    </submittedName>
</protein>
<name>M0D7D7_9EURY</name>
<evidence type="ECO:0000313" key="2">
    <source>
        <dbReference type="EMBL" id="ELZ30587.1"/>
    </source>
</evidence>
<keyword evidence="1" id="KW-1133">Transmembrane helix</keyword>
<evidence type="ECO:0000256" key="1">
    <source>
        <dbReference type="SAM" id="Phobius"/>
    </source>
</evidence>
<keyword evidence="3" id="KW-1185">Reference proteome</keyword>
<comment type="caution">
    <text evidence="2">The sequence shown here is derived from an EMBL/GenBank/DDBJ whole genome shotgun (WGS) entry which is preliminary data.</text>
</comment>
<accession>M0D7D7</accession>
<evidence type="ECO:0000313" key="3">
    <source>
        <dbReference type="Proteomes" id="UP000011626"/>
    </source>
</evidence>
<organism evidence="2 3">
    <name type="scientific">Halosimplex carlsbadense 2-9-1</name>
    <dbReference type="NCBI Taxonomy" id="797114"/>
    <lineage>
        <taxon>Archaea</taxon>
        <taxon>Methanobacteriati</taxon>
        <taxon>Methanobacteriota</taxon>
        <taxon>Stenosarchaea group</taxon>
        <taxon>Halobacteria</taxon>
        <taxon>Halobacteriales</taxon>
        <taxon>Haloarculaceae</taxon>
        <taxon>Halosimplex</taxon>
    </lineage>
</organism>
<dbReference type="AlphaFoldDB" id="M0D7D7"/>
<proteinExistence type="predicted"/>
<reference evidence="2 3" key="1">
    <citation type="journal article" date="2014" name="PLoS Genet.">
        <title>Phylogenetically driven sequencing of extremely halophilic archaea reveals strategies for static and dynamic osmo-response.</title>
        <authorList>
            <person name="Becker E.A."/>
            <person name="Seitzer P.M."/>
            <person name="Tritt A."/>
            <person name="Larsen D."/>
            <person name="Krusor M."/>
            <person name="Yao A.I."/>
            <person name="Wu D."/>
            <person name="Madern D."/>
            <person name="Eisen J.A."/>
            <person name="Darling A.E."/>
            <person name="Facciotti M.T."/>
        </authorList>
    </citation>
    <scope>NUCLEOTIDE SEQUENCE [LARGE SCALE GENOMIC DNA]</scope>
    <source>
        <strain evidence="2 3">2-9-1</strain>
    </source>
</reference>